<dbReference type="Proteomes" id="UP000824120">
    <property type="component" value="Chromosome 1"/>
</dbReference>
<evidence type="ECO:0000313" key="2">
    <source>
        <dbReference type="Proteomes" id="UP000824120"/>
    </source>
</evidence>
<keyword evidence="2" id="KW-1185">Reference proteome</keyword>
<evidence type="ECO:0000313" key="1">
    <source>
        <dbReference type="EMBL" id="KAG5631049.1"/>
    </source>
</evidence>
<dbReference type="EMBL" id="JACXVP010000001">
    <property type="protein sequence ID" value="KAG5631049.1"/>
    <property type="molecule type" value="Genomic_DNA"/>
</dbReference>
<reference evidence="1 2" key="1">
    <citation type="submission" date="2020-09" db="EMBL/GenBank/DDBJ databases">
        <title>De no assembly of potato wild relative species, Solanum commersonii.</title>
        <authorList>
            <person name="Cho K."/>
        </authorList>
    </citation>
    <scope>NUCLEOTIDE SEQUENCE [LARGE SCALE GENOMIC DNA]</scope>
    <source>
        <strain evidence="1">LZ3.2</strain>
        <tissue evidence="1">Leaf</tissue>
    </source>
</reference>
<dbReference type="AlphaFoldDB" id="A0A9J6B2X0"/>
<feature type="non-terminal residue" evidence="1">
    <location>
        <position position="1"/>
    </location>
</feature>
<dbReference type="PANTHER" id="PTHR45763:SF21">
    <property type="entry name" value="ALPHA_BETA-HYDROLASES SUPERFAMILY PROTEIN"/>
    <property type="match status" value="1"/>
</dbReference>
<protein>
    <submittedName>
        <fullName evidence="1">Uncharacterized protein</fullName>
    </submittedName>
</protein>
<dbReference type="PANTHER" id="PTHR45763">
    <property type="entry name" value="HYDROLASE, ALPHA/BETA FOLD FAMILY PROTEIN, EXPRESSED-RELATED"/>
    <property type="match status" value="1"/>
</dbReference>
<comment type="caution">
    <text evidence="1">The sequence shown here is derived from an EMBL/GenBank/DDBJ whole genome shotgun (WGS) entry which is preliminary data.</text>
</comment>
<organism evidence="1 2">
    <name type="scientific">Solanum commersonii</name>
    <name type="common">Commerson's wild potato</name>
    <name type="synonym">Commerson's nightshade</name>
    <dbReference type="NCBI Taxonomy" id="4109"/>
    <lineage>
        <taxon>Eukaryota</taxon>
        <taxon>Viridiplantae</taxon>
        <taxon>Streptophyta</taxon>
        <taxon>Embryophyta</taxon>
        <taxon>Tracheophyta</taxon>
        <taxon>Spermatophyta</taxon>
        <taxon>Magnoliopsida</taxon>
        <taxon>eudicotyledons</taxon>
        <taxon>Gunneridae</taxon>
        <taxon>Pentapetalae</taxon>
        <taxon>asterids</taxon>
        <taxon>lamiids</taxon>
        <taxon>Solanales</taxon>
        <taxon>Solanaceae</taxon>
        <taxon>Solanoideae</taxon>
        <taxon>Solaneae</taxon>
        <taxon>Solanum</taxon>
    </lineage>
</organism>
<proteinExistence type="predicted"/>
<accession>A0A9J6B2X0</accession>
<dbReference type="OrthoDB" id="294702at2759"/>
<gene>
    <name evidence="1" type="ORF">H5410_002766</name>
</gene>
<name>A0A9J6B2X0_SOLCO</name>
<sequence length="157" mass="17975">WSSSDFSKGPTQWWRYLAYKEGGIEKEKAKHKIIDFHGFDSSKDLITQNLIQEFHIYVLQYDCDGYGESDSHPKRSVKSEAFDNEELANKLHLGPKFCVITGKVTFSVLLFNELNVQRSLAGVALVVPFVSYWWSCYPAKLSKEALGNIVTQDQQTF</sequence>